<accession>B3VLA9</accession>
<dbReference type="EMBL" id="EU768872">
    <property type="protein sequence ID" value="ACE79387.1"/>
    <property type="molecule type" value="Genomic_DNA"/>
</dbReference>
<evidence type="ECO:0000256" key="7">
    <source>
        <dbReference type="SAM" id="SignalP"/>
    </source>
</evidence>
<gene>
    <name evidence="10" type="ORF">F7Q92_12225</name>
</gene>
<evidence type="ECO:0000256" key="6">
    <source>
        <dbReference type="PIRSR" id="PIRSR602324-1"/>
    </source>
</evidence>
<keyword evidence="1" id="KW-0813">Transport</keyword>
<evidence type="ECO:0000256" key="5">
    <source>
        <dbReference type="ARBA" id="ARBA00023004"/>
    </source>
</evidence>
<dbReference type="GO" id="GO:0020037">
    <property type="term" value="F:heme binding"/>
    <property type="evidence" value="ECO:0007669"/>
    <property type="project" value="InterPro"/>
</dbReference>
<reference evidence="10 11" key="2">
    <citation type="submission" date="2019-09" db="EMBL/GenBank/DDBJ databases">
        <title>Draft genome sequences of 48 bacterial type strains from the CCUG.</title>
        <authorList>
            <person name="Tunovic T."/>
            <person name="Pineiro-Iglesias B."/>
            <person name="Unosson C."/>
            <person name="Inganas E."/>
            <person name="Ohlen M."/>
            <person name="Cardew S."/>
            <person name="Jensie-Markopoulos S."/>
            <person name="Salva-Serra F."/>
            <person name="Jaen-Luchoro D."/>
            <person name="Karlsson R."/>
            <person name="Svensson-Stadler L."/>
            <person name="Chun J."/>
            <person name="Moore E."/>
        </authorList>
    </citation>
    <scope>NUCLEOTIDE SEQUENCE [LARGE SCALE GENOMIC DNA]</scope>
    <source>
        <strain evidence="10 11">CCUG 30977</strain>
    </source>
</reference>
<dbReference type="AlphaFoldDB" id="B3VLA9"/>
<keyword evidence="4" id="KW-0249">Electron transport</keyword>
<feature type="binding site" description="axial binding residue" evidence="6">
    <location>
        <position position="38"/>
    </location>
    <ligand>
        <name>heme c</name>
        <dbReference type="ChEBI" id="CHEBI:61717"/>
    </ligand>
    <ligandPart>
        <name>Fe</name>
        <dbReference type="ChEBI" id="CHEBI:18248"/>
    </ligandPart>
</feature>
<reference evidence="9" key="1">
    <citation type="journal article" date="2010" name="Microbiol. Res.">
        <title>Characterization of a cytochrome c gene located at the gene cluster for chlorate respiration in Ideonella dechloratans.</title>
        <authorList>
            <person name="Bohlin J."/>
            <person name="Backlund A.S."/>
            <person name="Gustavsson N."/>
            <person name="Wahlberg S."/>
            <person name="Nilsson T."/>
        </authorList>
    </citation>
    <scope>NUCLEOTIDE SEQUENCE</scope>
</reference>
<dbReference type="Gene3D" id="1.10.760.10">
    <property type="entry name" value="Cytochrome c-like domain"/>
    <property type="match status" value="1"/>
</dbReference>
<sequence length="105" mass="10942">MKKILVLAAFATLSVSSFAIDKGVAMAMAQKSGCLACHALDKKLVGPAWNEVGKKYAGNAAAAAQLAVKIKKGSNGIWGPIPMPPNATVKDADIKTMVEFVLTLK</sequence>
<feature type="chain" id="PRO_5033693490" evidence="7">
    <location>
        <begin position="20"/>
        <end position="105"/>
    </location>
</feature>
<dbReference type="InterPro" id="IPR036909">
    <property type="entry name" value="Cyt_c-like_dom_sf"/>
</dbReference>
<dbReference type="InterPro" id="IPR009056">
    <property type="entry name" value="Cyt_c-like_dom"/>
</dbReference>
<dbReference type="Pfam" id="PF00034">
    <property type="entry name" value="Cytochrom_C"/>
    <property type="match status" value="1"/>
</dbReference>
<organism evidence="9">
    <name type="scientific">Ideonella dechloratans</name>
    <dbReference type="NCBI Taxonomy" id="36863"/>
    <lineage>
        <taxon>Bacteria</taxon>
        <taxon>Pseudomonadati</taxon>
        <taxon>Pseudomonadota</taxon>
        <taxon>Betaproteobacteria</taxon>
        <taxon>Burkholderiales</taxon>
        <taxon>Sphaerotilaceae</taxon>
        <taxon>Ideonella</taxon>
    </lineage>
</organism>
<evidence type="ECO:0000256" key="3">
    <source>
        <dbReference type="ARBA" id="ARBA00022723"/>
    </source>
</evidence>
<keyword evidence="2 6" id="KW-0349">Heme</keyword>
<feature type="domain" description="Cytochrome c" evidence="8">
    <location>
        <begin position="18"/>
        <end position="105"/>
    </location>
</feature>
<evidence type="ECO:0000313" key="10">
    <source>
        <dbReference type="EMBL" id="KAB0581246.1"/>
    </source>
</evidence>
<feature type="binding site" description="axial binding residue" evidence="6">
    <location>
        <position position="83"/>
    </location>
    <ligand>
        <name>heme c</name>
        <dbReference type="ChEBI" id="CHEBI:61717"/>
    </ligand>
    <ligandPart>
        <name>Fe</name>
        <dbReference type="ChEBI" id="CHEBI:18248"/>
    </ligandPart>
</feature>
<dbReference type="GO" id="GO:0009055">
    <property type="term" value="F:electron transfer activity"/>
    <property type="evidence" value="ECO:0007669"/>
    <property type="project" value="InterPro"/>
</dbReference>
<protein>
    <submittedName>
        <fullName evidence="10">C-type cytochrome</fullName>
    </submittedName>
    <submittedName>
        <fullName evidence="9">Cytochrome C class 1</fullName>
    </submittedName>
</protein>
<dbReference type="InterPro" id="IPR002324">
    <property type="entry name" value="Cyt_c_ID"/>
</dbReference>
<keyword evidence="11" id="KW-1185">Reference proteome</keyword>
<evidence type="ECO:0000313" key="11">
    <source>
        <dbReference type="Proteomes" id="UP000430120"/>
    </source>
</evidence>
<evidence type="ECO:0000259" key="8">
    <source>
        <dbReference type="PROSITE" id="PS51007"/>
    </source>
</evidence>
<dbReference type="SUPFAM" id="SSF46626">
    <property type="entry name" value="Cytochrome c"/>
    <property type="match status" value="1"/>
</dbReference>
<dbReference type="PRINTS" id="PR00606">
    <property type="entry name" value="CYTCHROMECID"/>
</dbReference>
<keyword evidence="7" id="KW-0732">Signal</keyword>
<comment type="PTM">
    <text evidence="6">Binds 1 heme c group covalently per subunit.</text>
</comment>
<dbReference type="RefSeq" id="WP_013516311.1">
    <property type="nucleotide sequence ID" value="NZ_CP088082.1"/>
</dbReference>
<evidence type="ECO:0000256" key="1">
    <source>
        <dbReference type="ARBA" id="ARBA00022448"/>
    </source>
</evidence>
<evidence type="ECO:0000256" key="4">
    <source>
        <dbReference type="ARBA" id="ARBA00022982"/>
    </source>
</evidence>
<dbReference type="GO" id="GO:0005506">
    <property type="term" value="F:iron ion binding"/>
    <property type="evidence" value="ECO:0007669"/>
    <property type="project" value="InterPro"/>
</dbReference>
<keyword evidence="3 6" id="KW-0479">Metal-binding</keyword>
<feature type="binding site" description="covalent" evidence="6">
    <location>
        <position position="34"/>
    </location>
    <ligand>
        <name>heme c</name>
        <dbReference type="ChEBI" id="CHEBI:61717"/>
    </ligand>
</feature>
<evidence type="ECO:0000256" key="2">
    <source>
        <dbReference type="ARBA" id="ARBA00022617"/>
    </source>
</evidence>
<evidence type="ECO:0000313" key="9">
    <source>
        <dbReference type="EMBL" id="ACE79387.1"/>
    </source>
</evidence>
<dbReference type="Proteomes" id="UP000430120">
    <property type="component" value="Unassembled WGS sequence"/>
</dbReference>
<proteinExistence type="predicted"/>
<feature type="signal peptide" evidence="7">
    <location>
        <begin position="1"/>
        <end position="19"/>
    </location>
</feature>
<dbReference type="PROSITE" id="PS51007">
    <property type="entry name" value="CYTC"/>
    <property type="match status" value="1"/>
</dbReference>
<dbReference type="OrthoDB" id="9814063at2"/>
<dbReference type="EMBL" id="VZPB01000026">
    <property type="protein sequence ID" value="KAB0581246.1"/>
    <property type="molecule type" value="Genomic_DNA"/>
</dbReference>
<name>B3VLA9_IDEDE</name>
<keyword evidence="5 6" id="KW-0408">Iron</keyword>